<dbReference type="RefSeq" id="WP_203728171.1">
    <property type="nucleotide sequence ID" value="NZ_BAAATX010000001.1"/>
</dbReference>
<feature type="transmembrane region" description="Helical" evidence="6">
    <location>
        <begin position="82"/>
        <end position="101"/>
    </location>
</feature>
<dbReference type="Pfam" id="PF07690">
    <property type="entry name" value="MFS_1"/>
    <property type="match status" value="1"/>
</dbReference>
<feature type="transmembrane region" description="Helical" evidence="6">
    <location>
        <begin position="201"/>
        <end position="220"/>
    </location>
</feature>
<evidence type="ECO:0000313" key="9">
    <source>
        <dbReference type="Proteomes" id="UP000637628"/>
    </source>
</evidence>
<dbReference type="Gene3D" id="1.20.1250.20">
    <property type="entry name" value="MFS general substrate transporter like domains"/>
    <property type="match status" value="1"/>
</dbReference>
<evidence type="ECO:0000256" key="3">
    <source>
        <dbReference type="ARBA" id="ARBA00022692"/>
    </source>
</evidence>
<proteinExistence type="predicted"/>
<feature type="transmembrane region" description="Helical" evidence="6">
    <location>
        <begin position="264"/>
        <end position="285"/>
    </location>
</feature>
<reference evidence="8 9" key="1">
    <citation type="submission" date="2021-01" db="EMBL/GenBank/DDBJ databases">
        <title>Whole genome shotgun sequence of Actinoplanes durhamensis NBRC 14914.</title>
        <authorList>
            <person name="Komaki H."/>
            <person name="Tamura T."/>
        </authorList>
    </citation>
    <scope>NUCLEOTIDE SEQUENCE [LARGE SCALE GENOMIC DNA]</scope>
    <source>
        <strain evidence="8 9">NBRC 14914</strain>
    </source>
</reference>
<evidence type="ECO:0000256" key="4">
    <source>
        <dbReference type="ARBA" id="ARBA00022989"/>
    </source>
</evidence>
<evidence type="ECO:0000259" key="7">
    <source>
        <dbReference type="PROSITE" id="PS50850"/>
    </source>
</evidence>
<feature type="transmembrane region" description="Helical" evidence="6">
    <location>
        <begin position="107"/>
        <end position="128"/>
    </location>
</feature>
<feature type="transmembrane region" description="Helical" evidence="6">
    <location>
        <begin position="391"/>
        <end position="411"/>
    </location>
</feature>
<dbReference type="PROSITE" id="PS50850">
    <property type="entry name" value="MFS"/>
    <property type="match status" value="1"/>
</dbReference>
<feature type="transmembrane region" description="Helical" evidence="6">
    <location>
        <begin position="423"/>
        <end position="440"/>
    </location>
</feature>
<feature type="transmembrane region" description="Helical" evidence="6">
    <location>
        <begin position="328"/>
        <end position="345"/>
    </location>
</feature>
<dbReference type="PANTHER" id="PTHR23501">
    <property type="entry name" value="MAJOR FACILITATOR SUPERFAMILY"/>
    <property type="match status" value="1"/>
</dbReference>
<organism evidence="8 9">
    <name type="scientific">Paractinoplanes durhamensis</name>
    <dbReference type="NCBI Taxonomy" id="113563"/>
    <lineage>
        <taxon>Bacteria</taxon>
        <taxon>Bacillati</taxon>
        <taxon>Actinomycetota</taxon>
        <taxon>Actinomycetes</taxon>
        <taxon>Micromonosporales</taxon>
        <taxon>Micromonosporaceae</taxon>
        <taxon>Paractinoplanes</taxon>
    </lineage>
</organism>
<evidence type="ECO:0000256" key="6">
    <source>
        <dbReference type="SAM" id="Phobius"/>
    </source>
</evidence>
<dbReference type="InterPro" id="IPR020846">
    <property type="entry name" value="MFS_dom"/>
</dbReference>
<dbReference type="InterPro" id="IPR011701">
    <property type="entry name" value="MFS"/>
</dbReference>
<keyword evidence="2" id="KW-0813">Transport</keyword>
<evidence type="ECO:0000313" key="8">
    <source>
        <dbReference type="EMBL" id="GIE02437.1"/>
    </source>
</evidence>
<keyword evidence="3 6" id="KW-0812">Transmembrane</keyword>
<feature type="transmembrane region" description="Helical" evidence="6">
    <location>
        <begin position="226"/>
        <end position="243"/>
    </location>
</feature>
<evidence type="ECO:0000256" key="1">
    <source>
        <dbReference type="ARBA" id="ARBA00004429"/>
    </source>
</evidence>
<dbReference type="SUPFAM" id="SSF103473">
    <property type="entry name" value="MFS general substrate transporter"/>
    <property type="match status" value="1"/>
</dbReference>
<dbReference type="InterPro" id="IPR036259">
    <property type="entry name" value="MFS_trans_sf"/>
</dbReference>
<comment type="caution">
    <text evidence="8">The sequence shown here is derived from an EMBL/GenBank/DDBJ whole genome shotgun (WGS) entry which is preliminary data.</text>
</comment>
<gene>
    <name evidence="8" type="ORF">Adu01nite_37870</name>
</gene>
<dbReference type="EMBL" id="BOML01000031">
    <property type="protein sequence ID" value="GIE02437.1"/>
    <property type="molecule type" value="Genomic_DNA"/>
</dbReference>
<feature type="transmembrane region" description="Helical" evidence="6">
    <location>
        <begin position="297"/>
        <end position="316"/>
    </location>
</feature>
<keyword evidence="5 6" id="KW-0472">Membrane</keyword>
<dbReference type="PANTHER" id="PTHR23501:SF191">
    <property type="entry name" value="VACUOLAR BASIC AMINO ACID TRANSPORTER 4"/>
    <property type="match status" value="1"/>
</dbReference>
<feature type="transmembrane region" description="Helical" evidence="6">
    <location>
        <begin position="169"/>
        <end position="189"/>
    </location>
</feature>
<feature type="transmembrane region" description="Helical" evidence="6">
    <location>
        <begin position="20"/>
        <end position="46"/>
    </location>
</feature>
<feature type="transmembrane region" description="Helical" evidence="6">
    <location>
        <begin position="52"/>
        <end position="70"/>
    </location>
</feature>
<comment type="subcellular location">
    <subcellularLocation>
        <location evidence="1">Cell inner membrane</location>
        <topology evidence="1">Multi-pass membrane protein</topology>
    </subcellularLocation>
</comment>
<evidence type="ECO:0000256" key="2">
    <source>
        <dbReference type="ARBA" id="ARBA00022448"/>
    </source>
</evidence>
<feature type="domain" description="Major facilitator superfamily (MFS) profile" evidence="7">
    <location>
        <begin position="16"/>
        <end position="448"/>
    </location>
</feature>
<dbReference type="Proteomes" id="UP000637628">
    <property type="component" value="Unassembled WGS sequence"/>
</dbReference>
<keyword evidence="9" id="KW-1185">Reference proteome</keyword>
<accession>A0ABQ3YXZ8</accession>
<keyword evidence="4 6" id="KW-1133">Transmembrane helix</keyword>
<feature type="transmembrane region" description="Helical" evidence="6">
    <location>
        <begin position="140"/>
        <end position="163"/>
    </location>
</feature>
<feature type="transmembrane region" description="Helical" evidence="6">
    <location>
        <begin position="351"/>
        <end position="370"/>
    </location>
</feature>
<name>A0ABQ3YXZ8_9ACTN</name>
<protein>
    <submittedName>
        <fullName evidence="8">MFS transporter</fullName>
    </submittedName>
</protein>
<evidence type="ECO:0000256" key="5">
    <source>
        <dbReference type="ARBA" id="ARBA00023136"/>
    </source>
</evidence>
<dbReference type="Gene3D" id="1.20.1720.10">
    <property type="entry name" value="Multidrug resistance protein D"/>
    <property type="match status" value="1"/>
</dbReference>
<sequence>MTAAVEAPPRTFDRRLILPLVLGSILNPVNSSMLAVALVPIAITFHAVPAETAWLVSGLYLATATGQPVVGRLVDRYGARPLYLAGAAVVGIAGIIGTFAPSLWVLVAARVLLGFGTCAGYPAAMYLIRRSGVEKPGGLLTTLAVSAQTIVVVGPTLGGLLIGAAGWRALFAVNIPLAVLCLVLGAILLPRSDRPEAHARLDHLGIGLFAGTLTALMLFLMSPSIGHLWLLPLTIVLAAGFGWRELRYVDPFLDVRVFGGNAPLIATYVRTLLAQTVAYAFLYGFTQWLEAGRGLSAAHAGLILLPMSLVAIGVSALTGRRAEFRGKLLVGAVSQIAVAALMLILHGGSALWLLVLISLVCGLPQGLNSLANQNAVYFQADPDRMGASAGLLRTFAYLGAMVSSAATGAFFKHGADTAGLHDLAIFLLVVATLLLVVVLADRSLRRIGTPSDERP</sequence>